<protein>
    <submittedName>
        <fullName evidence="2">Uncharacterized protein</fullName>
    </submittedName>
</protein>
<dbReference type="Gene3D" id="1.20.5.340">
    <property type="match status" value="1"/>
</dbReference>
<comment type="caution">
    <text evidence="2">The sequence shown here is derived from an EMBL/GenBank/DDBJ whole genome shotgun (WGS) entry which is preliminary data.</text>
</comment>
<keyword evidence="3" id="KW-1185">Reference proteome</keyword>
<feature type="region of interest" description="Disordered" evidence="1">
    <location>
        <begin position="1"/>
        <end position="26"/>
    </location>
</feature>
<feature type="compositionally biased region" description="Polar residues" evidence="1">
    <location>
        <begin position="60"/>
        <end position="69"/>
    </location>
</feature>
<proteinExistence type="predicted"/>
<name>A0AAV7PFZ8_PLEWA</name>
<organism evidence="2 3">
    <name type="scientific">Pleurodeles waltl</name>
    <name type="common">Iberian ribbed newt</name>
    <dbReference type="NCBI Taxonomy" id="8319"/>
    <lineage>
        <taxon>Eukaryota</taxon>
        <taxon>Metazoa</taxon>
        <taxon>Chordata</taxon>
        <taxon>Craniata</taxon>
        <taxon>Vertebrata</taxon>
        <taxon>Euteleostomi</taxon>
        <taxon>Amphibia</taxon>
        <taxon>Batrachia</taxon>
        <taxon>Caudata</taxon>
        <taxon>Salamandroidea</taxon>
        <taxon>Salamandridae</taxon>
        <taxon>Pleurodelinae</taxon>
        <taxon>Pleurodeles</taxon>
    </lineage>
</organism>
<evidence type="ECO:0000313" key="3">
    <source>
        <dbReference type="Proteomes" id="UP001066276"/>
    </source>
</evidence>
<sequence length="168" mass="18424">MPTGSSPRRTTAPPASGWRSHGARRGLHPSILRPGELYRYSILTQFYSILTSLFSEAISQPRPTASPHVSSGPRRTDASGDTSSNTAREGILQEIAAVDHRVEALDSKITDLSTDSKSIRADIAGFQCKVTELDHLLTAVEDRIVALLDSKSELQFLRHILTDLEDRS</sequence>
<evidence type="ECO:0000313" key="2">
    <source>
        <dbReference type="EMBL" id="KAJ1126382.1"/>
    </source>
</evidence>
<evidence type="ECO:0000256" key="1">
    <source>
        <dbReference type="SAM" id="MobiDB-lite"/>
    </source>
</evidence>
<dbReference type="Proteomes" id="UP001066276">
    <property type="component" value="Chromosome 7"/>
</dbReference>
<dbReference type="EMBL" id="JANPWB010000011">
    <property type="protein sequence ID" value="KAJ1126382.1"/>
    <property type="molecule type" value="Genomic_DNA"/>
</dbReference>
<reference evidence="2" key="1">
    <citation type="journal article" date="2022" name="bioRxiv">
        <title>Sequencing and chromosome-scale assembly of the giantPleurodeles waltlgenome.</title>
        <authorList>
            <person name="Brown T."/>
            <person name="Elewa A."/>
            <person name="Iarovenko S."/>
            <person name="Subramanian E."/>
            <person name="Araus A.J."/>
            <person name="Petzold A."/>
            <person name="Susuki M."/>
            <person name="Suzuki K.-i.T."/>
            <person name="Hayashi T."/>
            <person name="Toyoda A."/>
            <person name="Oliveira C."/>
            <person name="Osipova E."/>
            <person name="Leigh N.D."/>
            <person name="Simon A."/>
            <person name="Yun M.H."/>
        </authorList>
    </citation>
    <scope>NUCLEOTIDE SEQUENCE</scope>
    <source>
        <strain evidence="2">20211129_DDA</strain>
        <tissue evidence="2">Liver</tissue>
    </source>
</reference>
<feature type="region of interest" description="Disordered" evidence="1">
    <location>
        <begin position="60"/>
        <end position="90"/>
    </location>
</feature>
<gene>
    <name evidence="2" type="ORF">NDU88_004790</name>
</gene>
<dbReference type="AlphaFoldDB" id="A0AAV7PFZ8"/>
<accession>A0AAV7PFZ8</accession>